<comment type="caution">
    <text evidence="3">The sequence shown here is derived from an EMBL/GenBank/DDBJ whole genome shotgun (WGS) entry which is preliminary data.</text>
</comment>
<reference evidence="3 4" key="1">
    <citation type="submission" date="2018-09" db="EMBL/GenBank/DDBJ databases">
        <title>Alcanivorax profundi sp. nov., isolated from 1000 m-depth seawater of the Mariana Trench.</title>
        <authorList>
            <person name="Liu J."/>
        </authorList>
    </citation>
    <scope>NUCLEOTIDE SEQUENCE [LARGE SCALE GENOMIC DNA]</scope>
    <source>
        <strain evidence="3 4">MTEO17</strain>
    </source>
</reference>
<keyword evidence="2" id="KW-0732">Signal</keyword>
<gene>
    <name evidence="3" type="ORF">D4A39_05585</name>
</gene>
<dbReference type="Proteomes" id="UP000283734">
    <property type="component" value="Unassembled WGS sequence"/>
</dbReference>
<dbReference type="AlphaFoldDB" id="A0A418XY78"/>
<evidence type="ECO:0000313" key="4">
    <source>
        <dbReference type="Proteomes" id="UP000283734"/>
    </source>
</evidence>
<keyword evidence="4" id="KW-1185">Reference proteome</keyword>
<dbReference type="SUPFAM" id="SSF54523">
    <property type="entry name" value="Pili subunits"/>
    <property type="match status" value="1"/>
</dbReference>
<dbReference type="Pfam" id="PF00114">
    <property type="entry name" value="Pilin"/>
    <property type="match status" value="1"/>
</dbReference>
<evidence type="ECO:0000256" key="2">
    <source>
        <dbReference type="SAM" id="SignalP"/>
    </source>
</evidence>
<accession>A0A418XY78</accession>
<dbReference type="GO" id="GO:0009289">
    <property type="term" value="C:pilus"/>
    <property type="evidence" value="ECO:0007669"/>
    <property type="project" value="InterPro"/>
</dbReference>
<organism evidence="3 4">
    <name type="scientific">Alcanivorax profundi</name>
    <dbReference type="NCBI Taxonomy" id="2338368"/>
    <lineage>
        <taxon>Bacteria</taxon>
        <taxon>Pseudomonadati</taxon>
        <taxon>Pseudomonadota</taxon>
        <taxon>Gammaproteobacteria</taxon>
        <taxon>Oceanospirillales</taxon>
        <taxon>Alcanivoracaceae</taxon>
        <taxon>Alcanivorax</taxon>
    </lineage>
</organism>
<dbReference type="OrthoDB" id="6076514at2"/>
<proteinExistence type="inferred from homology"/>
<comment type="similarity">
    <text evidence="1">Belongs to the N-Me-Phe pilin family.</text>
</comment>
<protein>
    <submittedName>
        <fullName evidence="3">Uncharacterized protein</fullName>
    </submittedName>
</protein>
<dbReference type="EMBL" id="QYYA01000002">
    <property type="protein sequence ID" value="RJG17964.1"/>
    <property type="molecule type" value="Genomic_DNA"/>
</dbReference>
<dbReference type="GO" id="GO:0007155">
    <property type="term" value="P:cell adhesion"/>
    <property type="evidence" value="ECO:0007669"/>
    <property type="project" value="InterPro"/>
</dbReference>
<dbReference type="Gene3D" id="3.30.700.10">
    <property type="entry name" value="Glycoprotein, Type 4 Pilin"/>
    <property type="match status" value="1"/>
</dbReference>
<feature type="signal peptide" evidence="2">
    <location>
        <begin position="1"/>
        <end position="24"/>
    </location>
</feature>
<dbReference type="InterPro" id="IPR001082">
    <property type="entry name" value="Pilin"/>
</dbReference>
<sequence>MRIIWGLLLLMVGAQAMAMSLALAKVERAGEGETEQQVCARALEKMTDELHTSLLSVIAATDAYRKRKLAYRERALDEALLEDAYRSQLMSEKPAVDGQRWSGTRCSLRARYRADIDALARRVPMPQTKLAAVPEKEPVPPGIDPHTWDLFSASRDRAELSQTFSTVAALRMYMMEYYMHSGEWPESLSDLGVAQEQMISERVKRVYLLQDGMLKLELAGRLEGHELTTWPVDSRGPRGVEWKCTTTVDMGPSGFCDPVE</sequence>
<evidence type="ECO:0000313" key="3">
    <source>
        <dbReference type="EMBL" id="RJG17964.1"/>
    </source>
</evidence>
<evidence type="ECO:0000256" key="1">
    <source>
        <dbReference type="ARBA" id="ARBA00005233"/>
    </source>
</evidence>
<dbReference type="RefSeq" id="WP_022985281.1">
    <property type="nucleotide sequence ID" value="NZ_CAXGPP010000008.1"/>
</dbReference>
<feature type="chain" id="PRO_5019545942" evidence="2">
    <location>
        <begin position="25"/>
        <end position="260"/>
    </location>
</feature>
<name>A0A418XY78_9GAMM</name>
<dbReference type="InterPro" id="IPR045584">
    <property type="entry name" value="Pilin-like"/>
</dbReference>